<reference evidence="2" key="1">
    <citation type="submission" date="2018-01" db="EMBL/GenBank/DDBJ databases">
        <authorList>
            <person name="Mao J.F."/>
        </authorList>
    </citation>
    <scope>NUCLEOTIDE SEQUENCE</scope>
    <source>
        <strain evidence="2">Huo1</strain>
        <tissue evidence="2">Leaf</tissue>
    </source>
</reference>
<dbReference type="InterPro" id="IPR016135">
    <property type="entry name" value="UBQ-conjugating_enzyme/RWD"/>
</dbReference>
<evidence type="ECO:0000259" key="1">
    <source>
        <dbReference type="Pfam" id="PF05773"/>
    </source>
</evidence>
<keyword evidence="3" id="KW-1185">Reference proteome</keyword>
<name>A0A8X8XHT8_SALSN</name>
<feature type="domain" description="RWD" evidence="1">
    <location>
        <begin position="41"/>
        <end position="78"/>
    </location>
</feature>
<sequence>MKCFQAHIHVEVPKDLRVTAKFNSSASHQNGDGNSSDFSYSFQWLGSAKISDLCSKLDSIWLEQAGQEVIYQWLEWLHGCTLSYLVFDSDIILGPYGVKNNGDRRAISGSVSPDVEELQ</sequence>
<evidence type="ECO:0000313" key="3">
    <source>
        <dbReference type="Proteomes" id="UP000298416"/>
    </source>
</evidence>
<proteinExistence type="predicted"/>
<reference evidence="2" key="2">
    <citation type="submission" date="2020-08" db="EMBL/GenBank/DDBJ databases">
        <title>Plant Genome Project.</title>
        <authorList>
            <person name="Zhang R.-G."/>
        </authorList>
    </citation>
    <scope>NUCLEOTIDE SEQUENCE</scope>
    <source>
        <strain evidence="2">Huo1</strain>
        <tissue evidence="2">Leaf</tissue>
    </source>
</reference>
<dbReference type="Pfam" id="PF05773">
    <property type="entry name" value="RWD"/>
    <property type="match status" value="1"/>
</dbReference>
<comment type="caution">
    <text evidence="2">The sequence shown here is derived from an EMBL/GenBank/DDBJ whole genome shotgun (WGS) entry which is preliminary data.</text>
</comment>
<dbReference type="EMBL" id="PNBA02000009">
    <property type="protein sequence ID" value="KAG6414186.1"/>
    <property type="molecule type" value="Genomic_DNA"/>
</dbReference>
<dbReference type="InterPro" id="IPR006575">
    <property type="entry name" value="RWD_dom"/>
</dbReference>
<organism evidence="2">
    <name type="scientific">Salvia splendens</name>
    <name type="common">Scarlet sage</name>
    <dbReference type="NCBI Taxonomy" id="180675"/>
    <lineage>
        <taxon>Eukaryota</taxon>
        <taxon>Viridiplantae</taxon>
        <taxon>Streptophyta</taxon>
        <taxon>Embryophyta</taxon>
        <taxon>Tracheophyta</taxon>
        <taxon>Spermatophyta</taxon>
        <taxon>Magnoliopsida</taxon>
        <taxon>eudicotyledons</taxon>
        <taxon>Gunneridae</taxon>
        <taxon>Pentapetalae</taxon>
        <taxon>asterids</taxon>
        <taxon>lamiids</taxon>
        <taxon>Lamiales</taxon>
        <taxon>Lamiaceae</taxon>
        <taxon>Nepetoideae</taxon>
        <taxon>Mentheae</taxon>
        <taxon>Salviinae</taxon>
        <taxon>Salvia</taxon>
        <taxon>Salvia subgen. Calosphace</taxon>
        <taxon>core Calosphace</taxon>
    </lineage>
</organism>
<evidence type="ECO:0000313" key="2">
    <source>
        <dbReference type="EMBL" id="KAG6414186.1"/>
    </source>
</evidence>
<dbReference type="Gene3D" id="3.10.110.10">
    <property type="entry name" value="Ubiquitin Conjugating Enzyme"/>
    <property type="match status" value="1"/>
</dbReference>
<dbReference type="SUPFAM" id="SSF54495">
    <property type="entry name" value="UBC-like"/>
    <property type="match status" value="1"/>
</dbReference>
<dbReference type="AlphaFoldDB" id="A0A8X8XHT8"/>
<gene>
    <name evidence="2" type="ORF">SASPL_126904</name>
</gene>
<accession>A0A8X8XHT8</accession>
<protein>
    <recommendedName>
        <fullName evidence="1">RWD domain-containing protein</fullName>
    </recommendedName>
</protein>
<dbReference type="Proteomes" id="UP000298416">
    <property type="component" value="Unassembled WGS sequence"/>
</dbReference>